<reference evidence="1" key="1">
    <citation type="journal article" date="2015" name="Nature">
        <title>Complex archaea that bridge the gap between prokaryotes and eukaryotes.</title>
        <authorList>
            <person name="Spang A."/>
            <person name="Saw J.H."/>
            <person name="Jorgensen S.L."/>
            <person name="Zaremba-Niedzwiedzka K."/>
            <person name="Martijn J."/>
            <person name="Lind A.E."/>
            <person name="van Eijk R."/>
            <person name="Schleper C."/>
            <person name="Guy L."/>
            <person name="Ettema T.J."/>
        </authorList>
    </citation>
    <scope>NUCLEOTIDE SEQUENCE</scope>
</reference>
<name>A0A0F9BQI5_9ZZZZ</name>
<accession>A0A0F9BQI5</accession>
<dbReference type="InterPro" id="IPR036390">
    <property type="entry name" value="WH_DNA-bd_sf"/>
</dbReference>
<dbReference type="InterPro" id="IPR036388">
    <property type="entry name" value="WH-like_DNA-bd_sf"/>
</dbReference>
<dbReference type="SUPFAM" id="SSF46785">
    <property type="entry name" value="Winged helix' DNA-binding domain"/>
    <property type="match status" value="1"/>
</dbReference>
<evidence type="ECO:0000313" key="1">
    <source>
        <dbReference type="EMBL" id="KKL24135.1"/>
    </source>
</evidence>
<protein>
    <recommendedName>
        <fullName evidence="2">HTH marR-type domain-containing protein</fullName>
    </recommendedName>
</protein>
<evidence type="ECO:0008006" key="2">
    <source>
        <dbReference type="Google" id="ProtNLM"/>
    </source>
</evidence>
<dbReference type="EMBL" id="LAZR01036706">
    <property type="protein sequence ID" value="KKL24135.1"/>
    <property type="molecule type" value="Genomic_DNA"/>
</dbReference>
<comment type="caution">
    <text evidence="1">The sequence shown here is derived from an EMBL/GenBank/DDBJ whole genome shotgun (WGS) entry which is preliminary data.</text>
</comment>
<dbReference type="Gene3D" id="1.10.10.10">
    <property type="entry name" value="Winged helix-like DNA-binding domain superfamily/Winged helix DNA-binding domain"/>
    <property type="match status" value="1"/>
</dbReference>
<dbReference type="AlphaFoldDB" id="A0A0F9BQI5"/>
<proteinExistence type="predicted"/>
<organism evidence="1">
    <name type="scientific">marine sediment metagenome</name>
    <dbReference type="NCBI Taxonomy" id="412755"/>
    <lineage>
        <taxon>unclassified sequences</taxon>
        <taxon>metagenomes</taxon>
        <taxon>ecological metagenomes</taxon>
    </lineage>
</organism>
<gene>
    <name evidence="1" type="ORF">LCGC14_2418360</name>
</gene>
<feature type="non-terminal residue" evidence="1">
    <location>
        <position position="120"/>
    </location>
</feature>
<sequence length="120" mass="13849">MLEIINQRYMKFLFIIERRPRNISELAKKGDLTLSVASTLISRWAREGVVFKKRSEGGRGKEIIIYLTEYGEAQVKLLKQLYENHKEKKPVKIHDEIELKTVSLVKDPPDPNAVITVVSN</sequence>